<dbReference type="STRING" id="1429867.A0A0G4P9F6"/>
<protein>
    <submittedName>
        <fullName evidence="1">Str. FM013</fullName>
    </submittedName>
</protein>
<organism evidence="1 2">
    <name type="scientific">Penicillium camemberti (strain FM 013)</name>
    <dbReference type="NCBI Taxonomy" id="1429867"/>
    <lineage>
        <taxon>Eukaryota</taxon>
        <taxon>Fungi</taxon>
        <taxon>Dikarya</taxon>
        <taxon>Ascomycota</taxon>
        <taxon>Pezizomycotina</taxon>
        <taxon>Eurotiomycetes</taxon>
        <taxon>Eurotiomycetidae</taxon>
        <taxon>Eurotiales</taxon>
        <taxon>Aspergillaceae</taxon>
        <taxon>Penicillium</taxon>
    </lineage>
</organism>
<reference evidence="1 2" key="1">
    <citation type="journal article" date="2014" name="Nat. Commun.">
        <title>Multiple recent horizontal transfers of a large genomic region in cheese making fungi.</title>
        <authorList>
            <person name="Cheeseman K."/>
            <person name="Ropars J."/>
            <person name="Renault P."/>
            <person name="Dupont J."/>
            <person name="Gouzy J."/>
            <person name="Branca A."/>
            <person name="Abraham A.L."/>
            <person name="Ceppi M."/>
            <person name="Conseiller E."/>
            <person name="Debuchy R."/>
            <person name="Malagnac F."/>
            <person name="Goarin A."/>
            <person name="Silar P."/>
            <person name="Lacoste S."/>
            <person name="Sallet E."/>
            <person name="Bensimon A."/>
            <person name="Giraud T."/>
            <person name="Brygoo Y."/>
        </authorList>
    </citation>
    <scope>NUCLEOTIDE SEQUENCE [LARGE SCALE GENOMIC DNA]</scope>
    <source>
        <strain evidence="2">FM 013</strain>
    </source>
</reference>
<name>A0A0G4P9F6_PENC3</name>
<evidence type="ECO:0000313" key="1">
    <source>
        <dbReference type="EMBL" id="CRL22946.1"/>
    </source>
</evidence>
<sequence length="65" mass="7523">MLRGMKSSVAFYEAEAKVLPFEMSLRGLYNILSIMNSSGWHYHENASEIEGLSWEVLHRCRIGYL</sequence>
<proteinExistence type="predicted"/>
<gene>
    <name evidence="1" type="ORF">PCAMFM013_S008g000375</name>
</gene>
<dbReference type="EMBL" id="HG793141">
    <property type="protein sequence ID" value="CRL22946.1"/>
    <property type="molecule type" value="Genomic_DNA"/>
</dbReference>
<keyword evidence="2" id="KW-1185">Reference proteome</keyword>
<evidence type="ECO:0000313" key="2">
    <source>
        <dbReference type="Proteomes" id="UP000053732"/>
    </source>
</evidence>
<dbReference type="Proteomes" id="UP000053732">
    <property type="component" value="Unassembled WGS sequence"/>
</dbReference>
<accession>A0A0G4P9F6</accession>
<dbReference type="AlphaFoldDB" id="A0A0G4P9F6"/>